<evidence type="ECO:0000313" key="5">
    <source>
        <dbReference type="EMBL" id="CAD7203160.1"/>
    </source>
</evidence>
<gene>
    <name evidence="5" type="ORF">TDIB3V08_LOCUS9336</name>
</gene>
<comment type="similarity">
    <text evidence="1">Belongs to the UDP-glycosyltransferase family.</text>
</comment>
<proteinExistence type="inferred from homology"/>
<feature type="chain" id="PRO_5030907462" description="UDP-glucuronosyltransferase" evidence="4">
    <location>
        <begin position="20"/>
        <end position="391"/>
    </location>
</feature>
<dbReference type="GO" id="GO:0008194">
    <property type="term" value="F:UDP-glycosyltransferase activity"/>
    <property type="evidence" value="ECO:0007669"/>
    <property type="project" value="InterPro"/>
</dbReference>
<dbReference type="CDD" id="cd03784">
    <property type="entry name" value="GT1_Gtf-like"/>
    <property type="match status" value="1"/>
</dbReference>
<dbReference type="PANTHER" id="PTHR48043:SF159">
    <property type="entry name" value="EG:EG0003.4 PROTEIN-RELATED"/>
    <property type="match status" value="1"/>
</dbReference>
<organism evidence="5">
    <name type="scientific">Timema douglasi</name>
    <name type="common">Walking stick</name>
    <dbReference type="NCBI Taxonomy" id="61478"/>
    <lineage>
        <taxon>Eukaryota</taxon>
        <taxon>Metazoa</taxon>
        <taxon>Ecdysozoa</taxon>
        <taxon>Arthropoda</taxon>
        <taxon>Hexapoda</taxon>
        <taxon>Insecta</taxon>
        <taxon>Pterygota</taxon>
        <taxon>Neoptera</taxon>
        <taxon>Polyneoptera</taxon>
        <taxon>Phasmatodea</taxon>
        <taxon>Timematodea</taxon>
        <taxon>Timematoidea</taxon>
        <taxon>Timematidae</taxon>
        <taxon>Timema</taxon>
    </lineage>
</organism>
<dbReference type="InterPro" id="IPR050271">
    <property type="entry name" value="UDP-glycosyltransferase"/>
</dbReference>
<evidence type="ECO:0008006" key="6">
    <source>
        <dbReference type="Google" id="ProtNLM"/>
    </source>
</evidence>
<dbReference type="FunFam" id="3.40.50.2000:FF:000050">
    <property type="entry name" value="UDP-glucuronosyltransferase"/>
    <property type="match status" value="1"/>
</dbReference>
<protein>
    <recommendedName>
        <fullName evidence="6">UDP-glucuronosyltransferase</fullName>
    </recommendedName>
</protein>
<evidence type="ECO:0000256" key="3">
    <source>
        <dbReference type="ARBA" id="ARBA00022679"/>
    </source>
</evidence>
<evidence type="ECO:0000256" key="2">
    <source>
        <dbReference type="ARBA" id="ARBA00022676"/>
    </source>
</evidence>
<dbReference type="Pfam" id="PF00201">
    <property type="entry name" value="UDPGT"/>
    <property type="match status" value="1"/>
</dbReference>
<feature type="signal peptide" evidence="4">
    <location>
        <begin position="1"/>
        <end position="19"/>
    </location>
</feature>
<dbReference type="AlphaFoldDB" id="A0A7R8ZB13"/>
<keyword evidence="4" id="KW-0732">Signal</keyword>
<keyword evidence="3" id="KW-0808">Transferase</keyword>
<dbReference type="SUPFAM" id="SSF53756">
    <property type="entry name" value="UDP-Glycosyltransferase/glycogen phosphorylase"/>
    <property type="match status" value="1"/>
</dbReference>
<sequence length="391" mass="43967">MFQRVSIAVLFIIATSSQGARILGLFPVPARSHIIVFEPLMKELAARGHQVTVVSAFPLDKPMENYTDIKLDMPDISKFMSDQGVSAARPLLPNVIQLGGIHIKPIKPLPEDIRDYIDSATEGVILFSMGSIIQGSMLPETTRDAFMKVFSKLKQKVLWKLEVDSLPGQPANVKISKWLPQSDILAHPNVRVFISHGGLMSTLEASYHGVPILGIPCFGDQHQNILRVQESGYGLTLDLNNITETSVAWSLDELINNLRYSSNARQISQDFRDQPQTPMERAVFWTEYVLRHNGAAHMRSSALDLNWFQYFLLDVLAFTMKVLHLRRPWYQRVEPGKRITRMTDVSKVVPSDNQQPFQSPDVLKEVLLPSVRGQLRKYPLAGVVSSPLITC</sequence>
<name>A0A7R8ZB13_TIMDO</name>
<evidence type="ECO:0000256" key="1">
    <source>
        <dbReference type="ARBA" id="ARBA00009995"/>
    </source>
</evidence>
<dbReference type="Gene3D" id="3.40.50.2000">
    <property type="entry name" value="Glycogen Phosphorylase B"/>
    <property type="match status" value="2"/>
</dbReference>
<dbReference type="EMBL" id="OA570269">
    <property type="protein sequence ID" value="CAD7203160.1"/>
    <property type="molecule type" value="Genomic_DNA"/>
</dbReference>
<dbReference type="PANTHER" id="PTHR48043">
    <property type="entry name" value="EG:EG0003.4 PROTEIN-RELATED"/>
    <property type="match status" value="1"/>
</dbReference>
<reference evidence="5" key="1">
    <citation type="submission" date="2020-11" db="EMBL/GenBank/DDBJ databases">
        <authorList>
            <person name="Tran Van P."/>
        </authorList>
    </citation>
    <scope>NUCLEOTIDE SEQUENCE</scope>
</reference>
<dbReference type="InterPro" id="IPR002213">
    <property type="entry name" value="UDP_glucos_trans"/>
</dbReference>
<keyword evidence="2" id="KW-0328">Glycosyltransferase</keyword>
<evidence type="ECO:0000256" key="4">
    <source>
        <dbReference type="SAM" id="SignalP"/>
    </source>
</evidence>
<accession>A0A7R8ZB13</accession>